<dbReference type="Proteomes" id="UP000501648">
    <property type="component" value="Chromosome"/>
</dbReference>
<dbReference type="AlphaFoldDB" id="A0A6M3ZU65"/>
<name>A0A6M3ZU65_9BURK</name>
<dbReference type="RefSeq" id="WP_017454768.1">
    <property type="nucleotide sequence ID" value="NZ_CP008956.1"/>
</dbReference>
<proteinExistence type="predicted"/>
<gene>
    <name evidence="1" type="ORF">C798_18385</name>
</gene>
<accession>A0A6M3ZU65</accession>
<sequence>MSIRTALTRLIIAAAVVYLLLIAQAFTQNGPELEPFVDLGRQMAIEELPPVEQLRSLCAVEWPDDIAGTHTAEARRKACRAFGR</sequence>
<evidence type="ECO:0000313" key="2">
    <source>
        <dbReference type="Proteomes" id="UP000501648"/>
    </source>
</evidence>
<protein>
    <submittedName>
        <fullName evidence="1">Uncharacterized protein</fullName>
    </submittedName>
</protein>
<dbReference type="EMBL" id="CP008956">
    <property type="protein sequence ID" value="QJQ02128.1"/>
    <property type="molecule type" value="Genomic_DNA"/>
</dbReference>
<reference evidence="1 2" key="1">
    <citation type="journal article" date="2012" name="J. Bacteriol.">
        <title>Genome sequence of the pathogenic Herbaspirillum seropedicae strain Os34, isolated from rice roots.</title>
        <authorList>
            <person name="Ye W."/>
            <person name="Ye S."/>
            <person name="Liu J."/>
            <person name="Chang S."/>
            <person name="Chen M."/>
            <person name="Zhu B."/>
            <person name="Guo L."/>
            <person name="An Q."/>
        </authorList>
    </citation>
    <scope>NUCLEOTIDE SEQUENCE [LARGE SCALE GENOMIC DNA]</scope>
    <source>
        <strain evidence="1 2">Os34</strain>
    </source>
</reference>
<organism evidence="1 2">
    <name type="scientific">Herbaspirillum rubrisubalbicans Os34</name>
    <dbReference type="NCBI Taxonomy" id="1235827"/>
    <lineage>
        <taxon>Bacteria</taxon>
        <taxon>Pseudomonadati</taxon>
        <taxon>Pseudomonadota</taxon>
        <taxon>Betaproteobacteria</taxon>
        <taxon>Burkholderiales</taxon>
        <taxon>Oxalobacteraceae</taxon>
        <taxon>Herbaspirillum</taxon>
    </lineage>
</organism>
<evidence type="ECO:0000313" key="1">
    <source>
        <dbReference type="EMBL" id="QJQ02128.1"/>
    </source>
</evidence>